<protein>
    <recommendedName>
        <fullName evidence="3">Cellulose biosynthesis protein BcsF</fullName>
    </recommendedName>
</protein>
<evidence type="ECO:0008006" key="3">
    <source>
        <dbReference type="Google" id="ProtNLM"/>
    </source>
</evidence>
<keyword evidence="2" id="KW-1185">Reference proteome</keyword>
<accession>A0ABV2TMA8</accession>
<dbReference type="Proteomes" id="UP001549691">
    <property type="component" value="Unassembled WGS sequence"/>
</dbReference>
<name>A0ABV2TMA8_9RHOO</name>
<sequence length="45" mass="5193">MATFSFALALLLSFALALIAKRVLSARRLQPIRLPSQRLLRRTRR</sequence>
<dbReference type="EMBL" id="JBEWZI010000010">
    <property type="protein sequence ID" value="MET7014673.1"/>
    <property type="molecule type" value="Genomic_DNA"/>
</dbReference>
<gene>
    <name evidence="1" type="ORF">ABXR19_10780</name>
</gene>
<evidence type="ECO:0000313" key="1">
    <source>
        <dbReference type="EMBL" id="MET7014673.1"/>
    </source>
</evidence>
<proteinExistence type="predicted"/>
<evidence type="ECO:0000313" key="2">
    <source>
        <dbReference type="Proteomes" id="UP001549691"/>
    </source>
</evidence>
<dbReference type="RefSeq" id="WP_354601133.1">
    <property type="nucleotide sequence ID" value="NZ_JBEWZI010000010.1"/>
</dbReference>
<comment type="caution">
    <text evidence="1">The sequence shown here is derived from an EMBL/GenBank/DDBJ whole genome shotgun (WGS) entry which is preliminary data.</text>
</comment>
<reference evidence="1 2" key="1">
    <citation type="submission" date="2024-07" db="EMBL/GenBank/DDBJ databases">
        <title>Uliginosibacterium flavum JJ3220;KACC:17644.</title>
        <authorList>
            <person name="Kim M.K."/>
        </authorList>
    </citation>
    <scope>NUCLEOTIDE SEQUENCE [LARGE SCALE GENOMIC DNA]</scope>
    <source>
        <strain evidence="1 2">KACC:17644</strain>
    </source>
</reference>
<organism evidence="1 2">
    <name type="scientific">Uliginosibacterium flavum</name>
    <dbReference type="NCBI Taxonomy" id="1396831"/>
    <lineage>
        <taxon>Bacteria</taxon>
        <taxon>Pseudomonadati</taxon>
        <taxon>Pseudomonadota</taxon>
        <taxon>Betaproteobacteria</taxon>
        <taxon>Rhodocyclales</taxon>
        <taxon>Zoogloeaceae</taxon>
        <taxon>Uliginosibacterium</taxon>
    </lineage>
</organism>